<keyword evidence="5 7" id="KW-1133">Transmembrane helix</keyword>
<dbReference type="InterPro" id="IPR036259">
    <property type="entry name" value="MFS_trans_sf"/>
</dbReference>
<comment type="caution">
    <text evidence="8">The sequence shown here is derived from an EMBL/GenBank/DDBJ whole genome shotgun (WGS) entry which is preliminary data.</text>
</comment>
<dbReference type="Gene3D" id="1.20.1250.20">
    <property type="entry name" value="MFS general substrate transporter like domains"/>
    <property type="match status" value="1"/>
</dbReference>
<proteinExistence type="inferred from homology"/>
<dbReference type="OrthoDB" id="3541836at2759"/>
<feature type="transmembrane region" description="Helical" evidence="7">
    <location>
        <begin position="304"/>
        <end position="321"/>
    </location>
</feature>
<evidence type="ECO:0000313" key="9">
    <source>
        <dbReference type="Proteomes" id="UP000443090"/>
    </source>
</evidence>
<evidence type="ECO:0000256" key="2">
    <source>
        <dbReference type="ARBA" id="ARBA00008335"/>
    </source>
</evidence>
<organism evidence="8 9">
    <name type="scientific">Lachnellula occidentalis</name>
    <dbReference type="NCBI Taxonomy" id="215460"/>
    <lineage>
        <taxon>Eukaryota</taxon>
        <taxon>Fungi</taxon>
        <taxon>Dikarya</taxon>
        <taxon>Ascomycota</taxon>
        <taxon>Pezizomycotina</taxon>
        <taxon>Leotiomycetes</taxon>
        <taxon>Helotiales</taxon>
        <taxon>Lachnaceae</taxon>
        <taxon>Lachnellula</taxon>
    </lineage>
</organism>
<evidence type="ECO:0000256" key="3">
    <source>
        <dbReference type="ARBA" id="ARBA00022448"/>
    </source>
</evidence>
<dbReference type="PANTHER" id="PTHR23514:SF3">
    <property type="entry name" value="BYPASS OF STOP CODON PROTEIN 6"/>
    <property type="match status" value="1"/>
</dbReference>
<keyword evidence="3" id="KW-0813">Transport</keyword>
<reference evidence="8 9" key="1">
    <citation type="submission" date="2018-05" db="EMBL/GenBank/DDBJ databases">
        <title>Genome sequencing and assembly of the regulated plant pathogen Lachnellula willkommii and related sister species for the development of diagnostic species identification markers.</title>
        <authorList>
            <person name="Giroux E."/>
            <person name="Bilodeau G."/>
        </authorList>
    </citation>
    <scope>NUCLEOTIDE SEQUENCE [LARGE SCALE GENOMIC DNA]</scope>
    <source>
        <strain evidence="8 9">CBS 160.35</strain>
    </source>
</reference>
<feature type="transmembrane region" description="Helical" evidence="7">
    <location>
        <begin position="327"/>
        <end position="350"/>
    </location>
</feature>
<dbReference type="GO" id="GO:0022857">
    <property type="term" value="F:transmembrane transporter activity"/>
    <property type="evidence" value="ECO:0007669"/>
    <property type="project" value="InterPro"/>
</dbReference>
<comment type="similarity">
    <text evidence="2">Belongs to the major facilitator superfamily.</text>
</comment>
<accession>A0A8H8S3K5</accession>
<feature type="transmembrane region" description="Helical" evidence="7">
    <location>
        <begin position="265"/>
        <end position="292"/>
    </location>
</feature>
<gene>
    <name evidence="8" type="primary">BSC6_3</name>
    <name evidence="8" type="ORF">LOCC1_G002133</name>
</gene>
<evidence type="ECO:0000256" key="6">
    <source>
        <dbReference type="ARBA" id="ARBA00023136"/>
    </source>
</evidence>
<keyword evidence="9" id="KW-1185">Reference proteome</keyword>
<feature type="transmembrane region" description="Helical" evidence="7">
    <location>
        <begin position="59"/>
        <end position="82"/>
    </location>
</feature>
<sequence length="354" mass="38294">MAELRQTNEAPDEETGQDSITASLDNVSKQIVGKTKEKSEAVQGAAPGLEQWNRPRINIYRYLATLYSFVIMGMNDAAYGALIPYLETFYDVNFTIISLVFLAPFVGYTLAAILNNKIHMRFGQLGVATIAPMCKIIAYVGTCVHPSYPLLPILFMLAGFGNGLEDGGWNSWIGNMENANQLLGLLHGAYGAGGTISPLIATAMVTKGHWPWYTFYYMMVGLAVTELLVCTLSFRQASGAIHRAASARNDFGGGSTTREALKNHITWICAFFLLCYVGVEVALGGWIVTFMLQIRDGEPFQSGFFLGPLFPAAIIVATKVLPKHLHISAIGFAAAFGGGGGACFVSASFFNPRV</sequence>
<evidence type="ECO:0000256" key="5">
    <source>
        <dbReference type="ARBA" id="ARBA00022989"/>
    </source>
</evidence>
<feature type="transmembrane region" description="Helical" evidence="7">
    <location>
        <begin position="136"/>
        <end position="161"/>
    </location>
</feature>
<dbReference type="Proteomes" id="UP000443090">
    <property type="component" value="Unassembled WGS sequence"/>
</dbReference>
<evidence type="ECO:0000256" key="1">
    <source>
        <dbReference type="ARBA" id="ARBA00004127"/>
    </source>
</evidence>
<protein>
    <submittedName>
        <fullName evidence="8">Bypass of stop codon protein</fullName>
    </submittedName>
</protein>
<evidence type="ECO:0000256" key="4">
    <source>
        <dbReference type="ARBA" id="ARBA00022692"/>
    </source>
</evidence>
<dbReference type="EMBL" id="QGMI01000098">
    <property type="protein sequence ID" value="TVY47342.1"/>
    <property type="molecule type" value="Genomic_DNA"/>
</dbReference>
<feature type="transmembrane region" description="Helical" evidence="7">
    <location>
        <begin position="215"/>
        <end position="234"/>
    </location>
</feature>
<keyword evidence="4 7" id="KW-0812">Transmembrane</keyword>
<dbReference type="GO" id="GO:0016020">
    <property type="term" value="C:membrane"/>
    <property type="evidence" value="ECO:0007669"/>
    <property type="project" value="TreeGrafter"/>
</dbReference>
<dbReference type="SUPFAM" id="SSF103473">
    <property type="entry name" value="MFS general substrate transporter"/>
    <property type="match status" value="1"/>
</dbReference>
<evidence type="ECO:0000313" key="8">
    <source>
        <dbReference type="EMBL" id="TVY47342.1"/>
    </source>
</evidence>
<dbReference type="InterPro" id="IPR011701">
    <property type="entry name" value="MFS"/>
</dbReference>
<feature type="transmembrane region" description="Helical" evidence="7">
    <location>
        <begin position="94"/>
        <end position="115"/>
    </location>
</feature>
<dbReference type="FunFam" id="1.20.1250.20:FF:000308">
    <property type="entry name" value="MFS efflux transporter"/>
    <property type="match status" value="1"/>
</dbReference>
<dbReference type="InterPro" id="IPR051788">
    <property type="entry name" value="MFS_Transporter"/>
</dbReference>
<dbReference type="Pfam" id="PF07690">
    <property type="entry name" value="MFS_1"/>
    <property type="match status" value="1"/>
</dbReference>
<comment type="subcellular location">
    <subcellularLocation>
        <location evidence="1">Endomembrane system</location>
        <topology evidence="1">Multi-pass membrane protein</topology>
    </subcellularLocation>
</comment>
<name>A0A8H8S3K5_9HELO</name>
<dbReference type="PANTHER" id="PTHR23514">
    <property type="entry name" value="BYPASS OF STOP CODON PROTEIN 6"/>
    <property type="match status" value="1"/>
</dbReference>
<keyword evidence="6 7" id="KW-0472">Membrane</keyword>
<dbReference type="GO" id="GO:0012505">
    <property type="term" value="C:endomembrane system"/>
    <property type="evidence" value="ECO:0007669"/>
    <property type="project" value="UniProtKB-SubCell"/>
</dbReference>
<evidence type="ECO:0000256" key="7">
    <source>
        <dbReference type="SAM" id="Phobius"/>
    </source>
</evidence>
<dbReference type="AlphaFoldDB" id="A0A8H8S3K5"/>